<dbReference type="HAMAP" id="MF_00590">
    <property type="entry name" value="Dephospho_CoA_kinase_GTP_dep"/>
    <property type="match status" value="1"/>
</dbReference>
<comment type="function">
    <text evidence="6">Catalyzes the GTP-dependent phosphorylation of the 3'-hydroxyl group of dephosphocoenzyme A to form coenzyme A (CoA).</text>
</comment>
<keyword evidence="2 6" id="KW-0547">Nucleotide-binding</keyword>
<dbReference type="PANTHER" id="PTHR40732">
    <property type="entry name" value="UPF0218 PROTEIN TK1697"/>
    <property type="match status" value="1"/>
</dbReference>
<feature type="binding site" evidence="6">
    <location>
        <position position="40"/>
    </location>
    <ligand>
        <name>GTP</name>
        <dbReference type="ChEBI" id="CHEBI:37565"/>
    </ligand>
</feature>
<evidence type="ECO:0000256" key="1">
    <source>
        <dbReference type="ARBA" id="ARBA00022679"/>
    </source>
</evidence>
<dbReference type="RefSeq" id="WP_227230005.1">
    <property type="nucleotide sequence ID" value="NZ_JAJCVJ010000002.1"/>
</dbReference>
<dbReference type="Pfam" id="PF04019">
    <property type="entry name" value="DUF359"/>
    <property type="match status" value="1"/>
</dbReference>
<keyword evidence="1 6" id="KW-0808">Transferase</keyword>
<comment type="caution">
    <text evidence="7">The sequence shown here is derived from an EMBL/GenBank/DDBJ whole genome shotgun (WGS) entry which is preliminary data.</text>
</comment>
<dbReference type="GO" id="GO:0015937">
    <property type="term" value="P:coenzyme A biosynthetic process"/>
    <property type="evidence" value="ECO:0007669"/>
    <property type="project" value="UniProtKB-UniRule"/>
</dbReference>
<dbReference type="InterPro" id="IPR007164">
    <property type="entry name" value="GTP-dep_dephospho-CoA_kin"/>
</dbReference>
<evidence type="ECO:0000256" key="6">
    <source>
        <dbReference type="HAMAP-Rule" id="MF_00590"/>
    </source>
</evidence>
<comment type="similarity">
    <text evidence="6">Belongs to the GTP-dependent DPCK family.</text>
</comment>
<dbReference type="Proteomes" id="UP001596201">
    <property type="component" value="Unassembled WGS sequence"/>
</dbReference>
<evidence type="ECO:0000256" key="3">
    <source>
        <dbReference type="ARBA" id="ARBA00022777"/>
    </source>
</evidence>
<gene>
    <name evidence="7" type="ORF">ACFPJ5_12525</name>
</gene>
<feature type="binding site" evidence="6">
    <location>
        <position position="58"/>
    </location>
    <ligand>
        <name>GTP</name>
        <dbReference type="ChEBI" id="CHEBI:37565"/>
    </ligand>
</feature>
<feature type="binding site" evidence="6">
    <location>
        <position position="116"/>
    </location>
    <ligand>
        <name>GTP</name>
        <dbReference type="ChEBI" id="CHEBI:37565"/>
    </ligand>
</feature>
<evidence type="ECO:0000256" key="4">
    <source>
        <dbReference type="ARBA" id="ARBA00022993"/>
    </source>
</evidence>
<dbReference type="AlphaFoldDB" id="A0ABD5RCK7"/>
<comment type="caution">
    <text evidence="6">Lacks conserved residue(s) required for the propagation of feature annotation.</text>
</comment>
<dbReference type="PANTHER" id="PTHR40732:SF1">
    <property type="entry name" value="GTP-DEPENDENT DEPHOSPHO-COA KINASE"/>
    <property type="match status" value="1"/>
</dbReference>
<feature type="binding site" evidence="6">
    <location>
        <position position="39"/>
    </location>
    <ligand>
        <name>GTP</name>
        <dbReference type="ChEBI" id="CHEBI:37565"/>
    </ligand>
</feature>
<dbReference type="GO" id="GO:0016301">
    <property type="term" value="F:kinase activity"/>
    <property type="evidence" value="ECO:0007669"/>
    <property type="project" value="UniProtKB-UniRule"/>
</dbReference>
<evidence type="ECO:0000313" key="8">
    <source>
        <dbReference type="Proteomes" id="UP001596201"/>
    </source>
</evidence>
<keyword evidence="8" id="KW-1185">Reference proteome</keyword>
<accession>A0ABD5RCK7</accession>
<name>A0ABD5RCK7_9EURY</name>
<keyword evidence="3 6" id="KW-0418">Kinase</keyword>
<evidence type="ECO:0000313" key="7">
    <source>
        <dbReference type="EMBL" id="MFC5367759.1"/>
    </source>
</evidence>
<keyword evidence="4 6" id="KW-0173">Coenzyme A biosynthesis</keyword>
<dbReference type="EC" id="2.7.1.237" evidence="6"/>
<dbReference type="GO" id="GO:0005525">
    <property type="term" value="F:GTP binding"/>
    <property type="evidence" value="ECO:0007669"/>
    <property type="project" value="UniProtKB-UniRule"/>
</dbReference>
<comment type="catalytic activity">
    <reaction evidence="6">
        <text>3'-dephospho-CoA + GTP = GDP + CoA + H(+)</text>
        <dbReference type="Rhea" id="RHEA:61156"/>
        <dbReference type="ChEBI" id="CHEBI:15378"/>
        <dbReference type="ChEBI" id="CHEBI:37565"/>
        <dbReference type="ChEBI" id="CHEBI:57287"/>
        <dbReference type="ChEBI" id="CHEBI:57328"/>
        <dbReference type="ChEBI" id="CHEBI:58189"/>
        <dbReference type="EC" id="2.7.1.237"/>
    </reaction>
</comment>
<proteinExistence type="inferred from homology"/>
<feature type="binding site" evidence="6">
    <location>
        <position position="41"/>
    </location>
    <ligand>
        <name>GTP</name>
        <dbReference type="ChEBI" id="CHEBI:37565"/>
    </ligand>
</feature>
<reference evidence="7 8" key="1">
    <citation type="journal article" date="2019" name="Int. J. Syst. Evol. Microbiol.">
        <title>The Global Catalogue of Microorganisms (GCM) 10K type strain sequencing project: providing services to taxonomists for standard genome sequencing and annotation.</title>
        <authorList>
            <consortium name="The Broad Institute Genomics Platform"/>
            <consortium name="The Broad Institute Genome Sequencing Center for Infectious Disease"/>
            <person name="Wu L."/>
            <person name="Ma J."/>
        </authorList>
    </citation>
    <scope>NUCLEOTIDE SEQUENCE [LARGE SCALE GENOMIC DNA]</scope>
    <source>
        <strain evidence="7 8">CGMCC 1.12237</strain>
    </source>
</reference>
<evidence type="ECO:0000256" key="2">
    <source>
        <dbReference type="ARBA" id="ARBA00022741"/>
    </source>
</evidence>
<keyword evidence="5 6" id="KW-0342">GTP-binding</keyword>
<dbReference type="EMBL" id="JBHSKX010000002">
    <property type="protein sequence ID" value="MFC5367759.1"/>
    <property type="molecule type" value="Genomic_DNA"/>
</dbReference>
<comment type="pathway">
    <text evidence="6">Cofactor biosynthesis; coenzyme A biosynthesis.</text>
</comment>
<sequence length="175" mass="18625">MLRLPDDLRGAFKEPFGPVYTDAERLLADAGTPLVAVGDVVTYHLRQAGHEPQVAVIDGQTEREAVSDEIARVLDGEAHRVEVENAQATLSEDLLRALVDALDSAEPTVIVVEGEEDLATLPAMVAVPTGGSVVYGQPGEGMVLVSVDDEARSEARELLRRLDGDSEAALSTLEP</sequence>
<organism evidence="7 8">
    <name type="scientific">Salinirubrum litoreum</name>
    <dbReference type="NCBI Taxonomy" id="1126234"/>
    <lineage>
        <taxon>Archaea</taxon>
        <taxon>Methanobacteriati</taxon>
        <taxon>Methanobacteriota</taxon>
        <taxon>Stenosarchaea group</taxon>
        <taxon>Halobacteria</taxon>
        <taxon>Halobacteriales</taxon>
        <taxon>Haloferacaceae</taxon>
        <taxon>Salinirubrum</taxon>
    </lineage>
</organism>
<protein>
    <recommendedName>
        <fullName evidence="6">GTP-dependent dephospho-CoA kinase</fullName>
        <ecNumber evidence="6">2.7.1.237</ecNumber>
    </recommendedName>
    <alternativeName>
        <fullName evidence="6">Dephospho-coenzyme A kinase</fullName>
        <shortName evidence="6">DPCK</shortName>
    </alternativeName>
</protein>
<evidence type="ECO:0000256" key="5">
    <source>
        <dbReference type="ARBA" id="ARBA00023134"/>
    </source>
</evidence>
<dbReference type="PIRSF" id="PIRSF006533">
    <property type="entry name" value="UCP006533"/>
    <property type="match status" value="1"/>
</dbReference>